<protein>
    <submittedName>
        <fullName evidence="2">Uncharacterized protein</fullName>
    </submittedName>
</protein>
<feature type="compositionally biased region" description="Low complexity" evidence="1">
    <location>
        <begin position="30"/>
        <end position="43"/>
    </location>
</feature>
<dbReference type="EMBL" id="KB456263">
    <property type="protein sequence ID" value="EMF13055.1"/>
    <property type="molecule type" value="Genomic_DNA"/>
</dbReference>
<keyword evidence="3" id="KW-1185">Reference proteome</keyword>
<dbReference type="GeneID" id="27902065"/>
<organism evidence="2 3">
    <name type="scientific">Sphaerulina musiva (strain SO2202)</name>
    <name type="common">Poplar stem canker fungus</name>
    <name type="synonym">Septoria musiva</name>
    <dbReference type="NCBI Taxonomy" id="692275"/>
    <lineage>
        <taxon>Eukaryota</taxon>
        <taxon>Fungi</taxon>
        <taxon>Dikarya</taxon>
        <taxon>Ascomycota</taxon>
        <taxon>Pezizomycotina</taxon>
        <taxon>Dothideomycetes</taxon>
        <taxon>Dothideomycetidae</taxon>
        <taxon>Mycosphaerellales</taxon>
        <taxon>Mycosphaerellaceae</taxon>
        <taxon>Sphaerulina</taxon>
    </lineage>
</organism>
<dbReference type="HOGENOM" id="CLU_973756_0_0_1"/>
<dbReference type="RefSeq" id="XP_016761176.1">
    <property type="nucleotide sequence ID" value="XM_016904928.1"/>
</dbReference>
<sequence>MSHLYGGGKRTRARAVPPPLSPESKTIVPSATTTTNSASATATSTSQVAATPYNSTTTEWCAKEKACVANAREKELELAARQAYIERLEIQNTQLLSAMASCGWTGKPSNDHRESEAVVQRRNMPNKPAMFDRVKAWTSSCETRPKGLQGKETKIKQIKERAESFVASDMLHNGDIKTRTASTDLPLDVVAEPQLSAKHTLAPRKQDWNAKITAEFEAWERCKDNIVKTQNTIESEFGLIADAQDRYVAELNPIHTKRSIDHQDSAASLLMSSGNLSVPASKIARR</sequence>
<proteinExistence type="predicted"/>
<accession>M3D4C7</accession>
<evidence type="ECO:0000256" key="1">
    <source>
        <dbReference type="SAM" id="MobiDB-lite"/>
    </source>
</evidence>
<gene>
    <name evidence="2" type="ORF">SEPMUDRAFT_148435</name>
</gene>
<dbReference type="AlphaFoldDB" id="M3D4C7"/>
<reference evidence="2 3" key="1">
    <citation type="journal article" date="2012" name="PLoS Pathog.">
        <title>Diverse lifestyles and strategies of plant pathogenesis encoded in the genomes of eighteen Dothideomycetes fungi.</title>
        <authorList>
            <person name="Ohm R.A."/>
            <person name="Feau N."/>
            <person name="Henrissat B."/>
            <person name="Schoch C.L."/>
            <person name="Horwitz B.A."/>
            <person name="Barry K.W."/>
            <person name="Condon B.J."/>
            <person name="Copeland A.C."/>
            <person name="Dhillon B."/>
            <person name="Glaser F."/>
            <person name="Hesse C.N."/>
            <person name="Kosti I."/>
            <person name="LaButti K."/>
            <person name="Lindquist E.A."/>
            <person name="Lucas S."/>
            <person name="Salamov A.A."/>
            <person name="Bradshaw R.E."/>
            <person name="Ciuffetti L."/>
            <person name="Hamelin R.C."/>
            <person name="Kema G.H.J."/>
            <person name="Lawrence C."/>
            <person name="Scott J.A."/>
            <person name="Spatafora J.W."/>
            <person name="Turgeon B.G."/>
            <person name="de Wit P.J.G.M."/>
            <person name="Zhong S."/>
            <person name="Goodwin S.B."/>
            <person name="Grigoriev I.V."/>
        </authorList>
    </citation>
    <scope>NUCLEOTIDE SEQUENCE [LARGE SCALE GENOMIC DNA]</scope>
    <source>
        <strain evidence="2 3">SO2202</strain>
    </source>
</reference>
<dbReference type="Proteomes" id="UP000016931">
    <property type="component" value="Unassembled WGS sequence"/>
</dbReference>
<evidence type="ECO:0000313" key="3">
    <source>
        <dbReference type="Proteomes" id="UP000016931"/>
    </source>
</evidence>
<name>M3D4C7_SPHMS</name>
<evidence type="ECO:0000313" key="2">
    <source>
        <dbReference type="EMBL" id="EMF13055.1"/>
    </source>
</evidence>
<feature type="region of interest" description="Disordered" evidence="1">
    <location>
        <begin position="1"/>
        <end position="43"/>
    </location>
</feature>